<dbReference type="AlphaFoldDB" id="A0A1D8NB91"/>
<dbReference type="GO" id="GO:0004190">
    <property type="term" value="F:aspartic-type endopeptidase activity"/>
    <property type="evidence" value="ECO:0007669"/>
    <property type="project" value="UniProtKB-KW"/>
</dbReference>
<protein>
    <recommendedName>
        <fullName evidence="8">Peptidase A1 domain-containing protein</fullName>
    </recommendedName>
</protein>
<keyword evidence="2" id="KW-0645">Protease</keyword>
<dbReference type="InterPro" id="IPR033121">
    <property type="entry name" value="PEPTIDASE_A1"/>
</dbReference>
<dbReference type="KEGG" id="yli:2909342"/>
<comment type="similarity">
    <text evidence="1">Belongs to the peptidase A1 family.</text>
</comment>
<feature type="chain" id="PRO_5009110422" description="Peptidase A1 domain-containing protein" evidence="7">
    <location>
        <begin position="29"/>
        <end position="458"/>
    </location>
</feature>
<evidence type="ECO:0000256" key="2">
    <source>
        <dbReference type="ARBA" id="ARBA00022670"/>
    </source>
</evidence>
<dbReference type="GeneID" id="2909342"/>
<dbReference type="Pfam" id="PF00026">
    <property type="entry name" value="Asp"/>
    <property type="match status" value="1"/>
</dbReference>
<dbReference type="Proteomes" id="UP000182444">
    <property type="component" value="Chromosome 1C"/>
</dbReference>
<sequence length="458" mass="48665">MNQYQNTPHSPMKFSILTLAVFTALASAATDKTLKVGFNQRVNHLKNSPNPNGLSNPSKNPSNPVAILNNKVVEYVVDITLGTPAQKFSVQIDTGSSDLWVKADGSDTAYNSSLSSTYEEYKPGAFFIAYGDQTTASGDWVKDTIDVAGASIPDFVFAAAKKTDTDPVFGVGYPSNEASDSQDEQGPEFEYDNFPIRLAKAGVINTPAYSLYLDSLQATTGTLLFGAVDTSKFADELALLPFIKDSPGDPGPKEFQVTLNSIDFGDSNALNVARLALLDAGTTLTILPSTTFLTLFNSLGLYNTEDGPVASQSQLDKWKSEGSAITYTFQGKKVNVPLTQLFIADTDGEGNQRYVTLADGSQEAAYSWLVGDAQSDEGQSVLGDSFLRSVYVAYDLQNNQVGLGQVKYDNSAENIVAISSGGIPSATKAPSAATWSTDHPIPTTAAPPSGIVGVGPKF</sequence>
<dbReference type="GO" id="GO:0006508">
    <property type="term" value="P:proteolysis"/>
    <property type="evidence" value="ECO:0007669"/>
    <property type="project" value="UniProtKB-KW"/>
</dbReference>
<gene>
    <name evidence="9" type="ORF">YALI1_C20901g</name>
</gene>
<feature type="domain" description="Peptidase A1" evidence="8">
    <location>
        <begin position="75"/>
        <end position="404"/>
    </location>
</feature>
<evidence type="ECO:0000256" key="7">
    <source>
        <dbReference type="SAM" id="SignalP"/>
    </source>
</evidence>
<keyword evidence="3 7" id="KW-0732">Signal</keyword>
<feature type="signal peptide" evidence="7">
    <location>
        <begin position="1"/>
        <end position="28"/>
    </location>
</feature>
<dbReference type="Gene3D" id="2.40.70.10">
    <property type="entry name" value="Acid Proteases"/>
    <property type="match status" value="2"/>
</dbReference>
<evidence type="ECO:0000259" key="8">
    <source>
        <dbReference type="PROSITE" id="PS51767"/>
    </source>
</evidence>
<dbReference type="VEuPathDB" id="FungiDB:YALI0_C14938g"/>
<evidence type="ECO:0000256" key="3">
    <source>
        <dbReference type="ARBA" id="ARBA00022729"/>
    </source>
</evidence>
<dbReference type="VEuPathDB" id="FungiDB:YALI1_C20901g"/>
<dbReference type="CDD" id="cd05474">
    <property type="entry name" value="SAP_like"/>
    <property type="match status" value="1"/>
</dbReference>
<dbReference type="PRINTS" id="PR00792">
    <property type="entry name" value="PEPSIN"/>
</dbReference>
<evidence type="ECO:0000256" key="5">
    <source>
        <dbReference type="ARBA" id="ARBA00022801"/>
    </source>
</evidence>
<evidence type="ECO:0000313" key="9">
    <source>
        <dbReference type="EMBL" id="AOW02896.1"/>
    </source>
</evidence>
<dbReference type="InterPro" id="IPR001461">
    <property type="entry name" value="Aspartic_peptidase_A1"/>
</dbReference>
<dbReference type="PANTHER" id="PTHR47966">
    <property type="entry name" value="BETA-SITE APP-CLEAVING ENZYME, ISOFORM A-RELATED"/>
    <property type="match status" value="1"/>
</dbReference>
<dbReference type="RefSeq" id="XP_501847.2">
    <property type="nucleotide sequence ID" value="XM_501847.2"/>
</dbReference>
<evidence type="ECO:0000313" key="10">
    <source>
        <dbReference type="Proteomes" id="UP000182444"/>
    </source>
</evidence>
<name>A0A1D8NB91_YARLL</name>
<dbReference type="SUPFAM" id="SSF50630">
    <property type="entry name" value="Acid proteases"/>
    <property type="match status" value="1"/>
</dbReference>
<proteinExistence type="inferred from homology"/>
<dbReference type="InterPro" id="IPR033876">
    <property type="entry name" value="SAP-like"/>
</dbReference>
<dbReference type="InterPro" id="IPR021109">
    <property type="entry name" value="Peptidase_aspartic_dom_sf"/>
</dbReference>
<evidence type="ECO:0000256" key="1">
    <source>
        <dbReference type="ARBA" id="ARBA00007447"/>
    </source>
</evidence>
<evidence type="ECO:0000256" key="6">
    <source>
        <dbReference type="SAM" id="MobiDB-lite"/>
    </source>
</evidence>
<dbReference type="PROSITE" id="PS51767">
    <property type="entry name" value="PEPTIDASE_A1"/>
    <property type="match status" value="1"/>
</dbReference>
<dbReference type="EMBL" id="CP017555">
    <property type="protein sequence ID" value="AOW02896.1"/>
    <property type="molecule type" value="Genomic_DNA"/>
</dbReference>
<reference evidence="9 10" key="1">
    <citation type="journal article" date="2016" name="PLoS ONE">
        <title>Sequence Assembly of Yarrowia lipolytica Strain W29/CLIB89 Shows Transposable Element Diversity.</title>
        <authorList>
            <person name="Magnan C."/>
            <person name="Yu J."/>
            <person name="Chang I."/>
            <person name="Jahn E."/>
            <person name="Kanomata Y."/>
            <person name="Wu J."/>
            <person name="Zeller M."/>
            <person name="Oakes M."/>
            <person name="Baldi P."/>
            <person name="Sandmeyer S."/>
        </authorList>
    </citation>
    <scope>NUCLEOTIDE SEQUENCE [LARGE SCALE GENOMIC DNA]</scope>
    <source>
        <strain evidence="10">CLIB89(W29)</strain>
    </source>
</reference>
<accession>A0A1D8NB91</accession>
<feature type="region of interest" description="Disordered" evidence="6">
    <location>
        <begin position="429"/>
        <end position="449"/>
    </location>
</feature>
<keyword evidence="5" id="KW-0378">Hydrolase</keyword>
<organism evidence="9 10">
    <name type="scientific">Yarrowia lipolytica</name>
    <name type="common">Candida lipolytica</name>
    <dbReference type="NCBI Taxonomy" id="4952"/>
    <lineage>
        <taxon>Eukaryota</taxon>
        <taxon>Fungi</taxon>
        <taxon>Dikarya</taxon>
        <taxon>Ascomycota</taxon>
        <taxon>Saccharomycotina</taxon>
        <taxon>Dipodascomycetes</taxon>
        <taxon>Dipodascales</taxon>
        <taxon>Dipodascales incertae sedis</taxon>
        <taxon>Yarrowia</taxon>
    </lineage>
</organism>
<evidence type="ECO:0000256" key="4">
    <source>
        <dbReference type="ARBA" id="ARBA00022750"/>
    </source>
</evidence>
<dbReference type="PANTHER" id="PTHR47966:SF65">
    <property type="entry name" value="ASPARTIC-TYPE ENDOPEPTIDASE"/>
    <property type="match status" value="1"/>
</dbReference>
<keyword evidence="4" id="KW-0064">Aspartyl protease</keyword>
<dbReference type="eggNOG" id="KOG1339">
    <property type="taxonomic scope" value="Eukaryota"/>
</dbReference>